<feature type="region of interest" description="Disordered" evidence="1">
    <location>
        <begin position="1"/>
        <end position="39"/>
    </location>
</feature>
<accession>A0ABR9JQL6</accession>
<comment type="caution">
    <text evidence="2">The sequence shown here is derived from an EMBL/GenBank/DDBJ whole genome shotgun (WGS) entry which is preliminary data.</text>
</comment>
<keyword evidence="3" id="KW-1185">Reference proteome</keyword>
<name>A0ABR9JQL6_9ACTN</name>
<reference evidence="2 3" key="1">
    <citation type="submission" date="2020-10" db="EMBL/GenBank/DDBJ databases">
        <title>Sequencing the genomes of 1000 actinobacteria strains.</title>
        <authorList>
            <person name="Klenk H.-P."/>
        </authorList>
    </citation>
    <scope>NUCLEOTIDE SEQUENCE [LARGE SCALE GENOMIC DNA]</scope>
    <source>
        <strain evidence="2 3">DSM 46744</strain>
    </source>
</reference>
<proteinExistence type="predicted"/>
<dbReference type="EMBL" id="JADBDZ010000001">
    <property type="protein sequence ID" value="MBE1532867.1"/>
    <property type="molecule type" value="Genomic_DNA"/>
</dbReference>
<evidence type="ECO:0000313" key="3">
    <source>
        <dbReference type="Proteomes" id="UP000627838"/>
    </source>
</evidence>
<gene>
    <name evidence="2" type="ORF">H4W34_002700</name>
</gene>
<evidence type="ECO:0000256" key="1">
    <source>
        <dbReference type="SAM" id="MobiDB-lite"/>
    </source>
</evidence>
<evidence type="ECO:0000313" key="2">
    <source>
        <dbReference type="EMBL" id="MBE1532867.1"/>
    </source>
</evidence>
<protein>
    <submittedName>
        <fullName evidence="2">Uncharacterized protein</fullName>
    </submittedName>
</protein>
<dbReference type="Pfam" id="PF20373">
    <property type="entry name" value="DUF6668"/>
    <property type="match status" value="1"/>
</dbReference>
<organism evidence="2 3">
    <name type="scientific">Actinomadura algeriensis</name>
    <dbReference type="NCBI Taxonomy" id="1679523"/>
    <lineage>
        <taxon>Bacteria</taxon>
        <taxon>Bacillati</taxon>
        <taxon>Actinomycetota</taxon>
        <taxon>Actinomycetes</taxon>
        <taxon>Streptosporangiales</taxon>
        <taxon>Thermomonosporaceae</taxon>
        <taxon>Actinomadura</taxon>
    </lineage>
</organism>
<dbReference type="InterPro" id="IPR046609">
    <property type="entry name" value="DUF6668"/>
</dbReference>
<dbReference type="RefSeq" id="WP_192759500.1">
    <property type="nucleotide sequence ID" value="NZ_JADBDZ010000001.1"/>
</dbReference>
<dbReference type="Proteomes" id="UP000627838">
    <property type="component" value="Unassembled WGS sequence"/>
</dbReference>
<sequence>MRIANLVGPPSAPGPQYRANEPAEEAAAAERTDDPQEWIRPHAVVPARLAPPPTSPLGVAGYSGASPDLWFSSCHGGAGTSTLAALLPRSLSAGRYWPVPDPPGHARVVLVARAHASGLCAAQAAARQWAAGVLPNVRLLGLAVVADAPGKRPKALDDLLRLVAGGLPRVWELPWAESLRFEPAPDRAEPPSAYARLAQDLARIIAEDAHA</sequence>
<feature type="compositionally biased region" description="Basic and acidic residues" evidence="1">
    <location>
        <begin position="28"/>
        <end position="39"/>
    </location>
</feature>